<accession>V6KQG4</accession>
<evidence type="ECO:0000256" key="2">
    <source>
        <dbReference type="ARBA" id="ARBA00009347"/>
    </source>
</evidence>
<sequence>MYEQEVVVGKFRELAGTLPAFTGRDGFRAHWRELAGLGVLHEGGDGWVTEAVARFEGLGLGGIDPGLCYGAASQLFGIQMPLRMLLSSGQLGLLDGTATGELLLCHASTEEGGGSDPLSGTTTATRLPDGSYRLSGRKSFITAAPVADRGLVFARTGEGRSPFALSAFLVDLDSPGVTRGAPEDKSALPGVPMGSLTFDDVTVPADRLVLREGAGLMVMAATTTCERALLLSYALGPMRRLLEETVQWAATRRQFDRPMGASHQVAGRVADMAIRVHRSRELIYGMARRIDGGTAVRHLANEAAMVKISVTEDHLHLAETAGMLAGVRAFIRDRDGFADLASALAGSVYAGPNDLLRVSVARGLGLPVGNH</sequence>
<dbReference type="InterPro" id="IPR009075">
    <property type="entry name" value="AcylCo_DH/oxidase_C"/>
</dbReference>
<dbReference type="InterPro" id="IPR006091">
    <property type="entry name" value="Acyl-CoA_Oxase/DH_mid-dom"/>
</dbReference>
<protein>
    <recommendedName>
        <fullName evidence="11">Acyl-CoA dehydrogenase</fullName>
    </recommendedName>
</protein>
<dbReference type="Pfam" id="PF00441">
    <property type="entry name" value="Acyl-CoA_dh_1"/>
    <property type="match status" value="1"/>
</dbReference>
<evidence type="ECO:0000256" key="5">
    <source>
        <dbReference type="ARBA" id="ARBA00023002"/>
    </source>
</evidence>
<dbReference type="Gene3D" id="1.20.140.10">
    <property type="entry name" value="Butyryl-CoA Dehydrogenase, subunit A, domain 3"/>
    <property type="match status" value="1"/>
</dbReference>
<evidence type="ECO:0000256" key="6">
    <source>
        <dbReference type="RuleBase" id="RU362125"/>
    </source>
</evidence>
<dbReference type="Pfam" id="PF02770">
    <property type="entry name" value="Acyl-CoA_dh_M"/>
    <property type="match status" value="1"/>
</dbReference>
<reference evidence="9 10" key="1">
    <citation type="journal article" date="2014" name="Genome Announc.">
        <title>Draft Genome Sequence of Streptomyces roseochromogenes subsp. oscitans DS 12.976, Producer of the Aminocoumarin Antibiotic Clorobiocin.</title>
        <authorList>
            <person name="Ruckert C."/>
            <person name="Kalinowski J."/>
            <person name="Heide L."/>
            <person name="Apel A.K."/>
        </authorList>
    </citation>
    <scope>NUCLEOTIDE SEQUENCE [LARGE SCALE GENOMIC DNA]</scope>
    <source>
        <strain evidence="9 10">DS 12.976</strain>
    </source>
</reference>
<gene>
    <name evidence="9" type="ORF">M878_17110</name>
</gene>
<comment type="cofactor">
    <cofactor evidence="1 6">
        <name>FAD</name>
        <dbReference type="ChEBI" id="CHEBI:57692"/>
    </cofactor>
</comment>
<keyword evidence="5 6" id="KW-0560">Oxidoreductase</keyword>
<keyword evidence="4 6" id="KW-0274">FAD</keyword>
<feature type="domain" description="Acyl-CoA oxidase/dehydrogenase middle" evidence="8">
    <location>
        <begin position="105"/>
        <end position="201"/>
    </location>
</feature>
<dbReference type="GO" id="GO:0050660">
    <property type="term" value="F:flavin adenine dinucleotide binding"/>
    <property type="evidence" value="ECO:0007669"/>
    <property type="project" value="InterPro"/>
</dbReference>
<dbReference type="EMBL" id="AWQX01000149">
    <property type="protein sequence ID" value="EST31224.1"/>
    <property type="molecule type" value="Genomic_DNA"/>
</dbReference>
<evidence type="ECO:0000259" key="7">
    <source>
        <dbReference type="Pfam" id="PF00441"/>
    </source>
</evidence>
<keyword evidence="3 6" id="KW-0285">Flavoprotein</keyword>
<dbReference type="SUPFAM" id="SSF56645">
    <property type="entry name" value="Acyl-CoA dehydrogenase NM domain-like"/>
    <property type="match status" value="1"/>
</dbReference>
<dbReference type="Gene3D" id="2.40.110.10">
    <property type="entry name" value="Butyryl-CoA Dehydrogenase, subunit A, domain 2"/>
    <property type="match status" value="1"/>
</dbReference>
<comment type="caution">
    <text evidence="9">The sequence shown here is derived from an EMBL/GenBank/DDBJ whole genome shotgun (WGS) entry which is preliminary data.</text>
</comment>
<evidence type="ECO:0008006" key="11">
    <source>
        <dbReference type="Google" id="ProtNLM"/>
    </source>
</evidence>
<dbReference type="AlphaFoldDB" id="V6KQG4"/>
<evidence type="ECO:0000256" key="3">
    <source>
        <dbReference type="ARBA" id="ARBA00022630"/>
    </source>
</evidence>
<evidence type="ECO:0000313" key="10">
    <source>
        <dbReference type="Proteomes" id="UP000017984"/>
    </source>
</evidence>
<name>V6KQG4_STRRC</name>
<dbReference type="InterPro" id="IPR009100">
    <property type="entry name" value="AcylCoA_DH/oxidase_NM_dom_sf"/>
</dbReference>
<dbReference type="PANTHER" id="PTHR43884:SF20">
    <property type="entry name" value="ACYL-COA DEHYDROGENASE FADE28"/>
    <property type="match status" value="1"/>
</dbReference>
<dbReference type="GO" id="GO:0003995">
    <property type="term" value="F:acyl-CoA dehydrogenase activity"/>
    <property type="evidence" value="ECO:0007669"/>
    <property type="project" value="TreeGrafter"/>
</dbReference>
<comment type="similarity">
    <text evidence="2 6">Belongs to the acyl-CoA dehydrogenase family.</text>
</comment>
<dbReference type="CDD" id="cd00567">
    <property type="entry name" value="ACAD"/>
    <property type="match status" value="1"/>
</dbReference>
<keyword evidence="10" id="KW-1185">Reference proteome</keyword>
<evidence type="ECO:0000256" key="1">
    <source>
        <dbReference type="ARBA" id="ARBA00001974"/>
    </source>
</evidence>
<dbReference type="Gene3D" id="1.10.540.10">
    <property type="entry name" value="Acyl-CoA dehydrogenase/oxidase, N-terminal domain"/>
    <property type="match status" value="1"/>
</dbReference>
<dbReference type="HOGENOM" id="CLU_018204_3_5_11"/>
<dbReference type="InterPro" id="IPR036250">
    <property type="entry name" value="AcylCo_DH-like_C"/>
</dbReference>
<feature type="domain" description="Acyl-CoA dehydrogenase/oxidase C-terminal" evidence="7">
    <location>
        <begin position="213"/>
        <end position="364"/>
    </location>
</feature>
<dbReference type="OrthoDB" id="5241155at2"/>
<evidence type="ECO:0000256" key="4">
    <source>
        <dbReference type="ARBA" id="ARBA00022827"/>
    </source>
</evidence>
<dbReference type="PANTHER" id="PTHR43884">
    <property type="entry name" value="ACYL-COA DEHYDROGENASE"/>
    <property type="match status" value="1"/>
</dbReference>
<dbReference type="PATRIC" id="fig|1352936.5.peg.3596"/>
<dbReference type="STRING" id="1352936.M878_17110"/>
<organism evidence="9 10">
    <name type="scientific">Streptomyces roseochromogenus subsp. oscitans DS 12.976</name>
    <dbReference type="NCBI Taxonomy" id="1352936"/>
    <lineage>
        <taxon>Bacteria</taxon>
        <taxon>Bacillati</taxon>
        <taxon>Actinomycetota</taxon>
        <taxon>Actinomycetes</taxon>
        <taxon>Kitasatosporales</taxon>
        <taxon>Streptomycetaceae</taxon>
        <taxon>Streptomyces</taxon>
    </lineage>
</organism>
<evidence type="ECO:0000259" key="8">
    <source>
        <dbReference type="Pfam" id="PF02770"/>
    </source>
</evidence>
<evidence type="ECO:0000313" key="9">
    <source>
        <dbReference type="EMBL" id="EST31224.1"/>
    </source>
</evidence>
<dbReference type="SUPFAM" id="SSF47203">
    <property type="entry name" value="Acyl-CoA dehydrogenase C-terminal domain-like"/>
    <property type="match status" value="1"/>
</dbReference>
<dbReference type="InterPro" id="IPR046373">
    <property type="entry name" value="Acyl-CoA_Oxase/DH_mid-dom_sf"/>
</dbReference>
<dbReference type="Proteomes" id="UP000017984">
    <property type="component" value="Chromosome"/>
</dbReference>
<proteinExistence type="inferred from homology"/>
<dbReference type="InterPro" id="IPR037069">
    <property type="entry name" value="AcylCoA_DH/ox_N_sf"/>
</dbReference>
<dbReference type="RefSeq" id="WP_023547386.1">
    <property type="nucleotide sequence ID" value="NZ_CM002285.1"/>
</dbReference>